<dbReference type="RefSeq" id="WP_078563510.1">
    <property type="nucleotide sequence ID" value="NZ_LOJW01000016.1"/>
</dbReference>
<feature type="signal peptide" evidence="2">
    <location>
        <begin position="1"/>
        <end position="27"/>
    </location>
</feature>
<evidence type="ECO:0000313" key="3">
    <source>
        <dbReference type="EMBL" id="OOW69909.1"/>
    </source>
</evidence>
<evidence type="ECO:0000256" key="1">
    <source>
        <dbReference type="SAM" id="Phobius"/>
    </source>
</evidence>
<keyword evidence="1" id="KW-0472">Membrane</keyword>
<dbReference type="EMBL" id="LOJW01000016">
    <property type="protein sequence ID" value="OOW69909.1"/>
    <property type="molecule type" value="Genomic_DNA"/>
</dbReference>
<organism evidence="3 4">
    <name type="scientific">Xanthomonas axonopodis pv. melhusii</name>
    <dbReference type="NCBI Taxonomy" id="487834"/>
    <lineage>
        <taxon>Bacteria</taxon>
        <taxon>Pseudomonadati</taxon>
        <taxon>Pseudomonadota</taxon>
        <taxon>Gammaproteobacteria</taxon>
        <taxon>Lysobacterales</taxon>
        <taxon>Lysobacteraceae</taxon>
        <taxon>Xanthomonas</taxon>
    </lineage>
</organism>
<dbReference type="Pfam" id="PF04956">
    <property type="entry name" value="TrbC"/>
    <property type="match status" value="1"/>
</dbReference>
<comment type="caution">
    <text evidence="3">The sequence shown here is derived from an EMBL/GenBank/DDBJ whole genome shotgun (WGS) entry which is preliminary data.</text>
</comment>
<protein>
    <submittedName>
        <fullName evidence="3">Conjugal transfer protein TrbC</fullName>
    </submittedName>
</protein>
<dbReference type="AlphaFoldDB" id="A0A1T1P2Q3"/>
<name>A0A1T1P2Q3_9XANT</name>
<keyword evidence="1" id="KW-1133">Transmembrane helix</keyword>
<feature type="chain" id="PRO_5012210783" evidence="2">
    <location>
        <begin position="28"/>
        <end position="106"/>
    </location>
</feature>
<feature type="transmembrane region" description="Helical" evidence="1">
    <location>
        <begin position="49"/>
        <end position="67"/>
    </location>
</feature>
<dbReference type="Proteomes" id="UP000190559">
    <property type="component" value="Unassembled WGS sequence"/>
</dbReference>
<sequence>MTMKLRNTRTLQLLTLAVFLLPAAAYAGGTGMPWEGWLDRILNSISGPVAKALGVIAIISCGVGIAFSEGGSGMRKLMYVLVGLSIAFTASTFFLNFLGFGGGAVF</sequence>
<evidence type="ECO:0000256" key="2">
    <source>
        <dbReference type="SAM" id="SignalP"/>
    </source>
</evidence>
<evidence type="ECO:0000313" key="4">
    <source>
        <dbReference type="Proteomes" id="UP000190559"/>
    </source>
</evidence>
<dbReference type="InterPro" id="IPR007039">
    <property type="entry name" value="TrbC/VirB2"/>
</dbReference>
<gene>
    <name evidence="3" type="ORF">Xmlh_11015</name>
</gene>
<proteinExistence type="predicted"/>
<keyword evidence="2" id="KW-0732">Signal</keyword>
<reference evidence="3 4" key="1">
    <citation type="submission" date="2015-12" db="EMBL/GenBank/DDBJ databases">
        <authorList>
            <person name="Shamseldin A."/>
            <person name="Moawad H."/>
            <person name="Abd El-Rahim W.M."/>
            <person name="Sadowsky M.J."/>
        </authorList>
    </citation>
    <scope>NUCLEOTIDE SEQUENCE [LARGE SCALE GENOMIC DNA]</scope>
    <source>
        <strain evidence="3 4">LMG9050</strain>
    </source>
</reference>
<accession>A0A1T1P2Q3</accession>
<feature type="transmembrane region" description="Helical" evidence="1">
    <location>
        <begin position="79"/>
        <end position="100"/>
    </location>
</feature>
<keyword evidence="1" id="KW-0812">Transmembrane</keyword>